<dbReference type="Pfam" id="PF00456">
    <property type="entry name" value="Transketolase_N"/>
    <property type="match status" value="1"/>
</dbReference>
<evidence type="ECO:0000256" key="3">
    <source>
        <dbReference type="ARBA" id="ARBA00007131"/>
    </source>
</evidence>
<dbReference type="InterPro" id="IPR009014">
    <property type="entry name" value="Transketo_C/PFOR_II"/>
</dbReference>
<dbReference type="Gene3D" id="3.40.50.920">
    <property type="match status" value="1"/>
</dbReference>
<keyword evidence="5" id="KW-0479">Metal-binding</keyword>
<feature type="domain" description="Transketolase-like pyrimidine-binding" evidence="9">
    <location>
        <begin position="348"/>
        <end position="511"/>
    </location>
</feature>
<proteinExistence type="inferred from homology"/>
<dbReference type="PANTHER" id="PTHR43522:SF2">
    <property type="entry name" value="TRANSKETOLASE 1-RELATED"/>
    <property type="match status" value="1"/>
</dbReference>
<dbReference type="GO" id="GO:0006098">
    <property type="term" value="P:pentose-phosphate shunt"/>
    <property type="evidence" value="ECO:0007669"/>
    <property type="project" value="TreeGrafter"/>
</dbReference>
<dbReference type="InterPro" id="IPR029061">
    <property type="entry name" value="THDP-binding"/>
</dbReference>
<dbReference type="InterPro" id="IPR005475">
    <property type="entry name" value="Transketolase-like_Pyr-bd"/>
</dbReference>
<gene>
    <name evidence="10" type="ORF">K668_01000</name>
</gene>
<evidence type="ECO:0000256" key="1">
    <source>
        <dbReference type="ARBA" id="ARBA00001946"/>
    </source>
</evidence>
<accession>A0A059Y3N2</accession>
<reference evidence="10 11" key="1">
    <citation type="submission" date="2013-04" db="EMBL/GenBank/DDBJ databases">
        <authorList>
            <person name="Lin L."/>
            <person name="Zeng Z."/>
            <person name="Xie J."/>
            <person name="Luo L."/>
            <person name="Yang Z."/>
            <person name="Liang W."/>
            <person name="Lin H."/>
            <person name="Dong C."/>
            <person name="Sun Y."/>
        </authorList>
    </citation>
    <scope>NUCLEOTIDE SEQUENCE [LARGE SCALE GENOMIC DNA]</scope>
    <source>
        <strain evidence="10 11">CQ-W70</strain>
    </source>
</reference>
<dbReference type="Pfam" id="PF02779">
    <property type="entry name" value="Transket_pyr"/>
    <property type="match status" value="1"/>
</dbReference>
<dbReference type="CDD" id="cd02012">
    <property type="entry name" value="TPP_TK"/>
    <property type="match status" value="1"/>
</dbReference>
<keyword evidence="4" id="KW-0808">Transferase</keyword>
<dbReference type="KEGG" id="mbq:K668_01000"/>
<dbReference type="SUPFAM" id="SSF52518">
    <property type="entry name" value="Thiamin diphosphate-binding fold (THDP-binding)"/>
    <property type="match status" value="2"/>
</dbReference>
<dbReference type="Proteomes" id="UP000027182">
    <property type="component" value="Chromosome"/>
</dbReference>
<dbReference type="GO" id="GO:0046872">
    <property type="term" value="F:metal ion binding"/>
    <property type="evidence" value="ECO:0007669"/>
    <property type="project" value="UniProtKB-KW"/>
</dbReference>
<dbReference type="Gene3D" id="3.40.50.970">
    <property type="match status" value="2"/>
</dbReference>
<dbReference type="PROSITE" id="PS00802">
    <property type="entry name" value="TRANSKETOLASE_2"/>
    <property type="match status" value="1"/>
</dbReference>
<keyword evidence="7" id="KW-0786">Thiamine pyrophosphate</keyword>
<evidence type="ECO:0000256" key="2">
    <source>
        <dbReference type="ARBA" id="ARBA00001964"/>
    </source>
</evidence>
<dbReference type="AlphaFoldDB" id="A0A059Y3N2"/>
<name>A0A059Y3N2_MYCBV</name>
<dbReference type="InterPro" id="IPR055152">
    <property type="entry name" value="Transketolase-like_C_2"/>
</dbReference>
<dbReference type="InterPro" id="IPR033247">
    <property type="entry name" value="Transketolase_fam"/>
</dbReference>
<evidence type="ECO:0000259" key="9">
    <source>
        <dbReference type="SMART" id="SM00861"/>
    </source>
</evidence>
<dbReference type="HOGENOM" id="CLU_009227_0_0_14"/>
<evidence type="ECO:0000256" key="4">
    <source>
        <dbReference type="ARBA" id="ARBA00022679"/>
    </source>
</evidence>
<evidence type="ECO:0000313" key="10">
    <source>
        <dbReference type="EMBL" id="AIA33788.1"/>
    </source>
</evidence>
<dbReference type="GO" id="GO:0004802">
    <property type="term" value="F:transketolase activity"/>
    <property type="evidence" value="ECO:0007669"/>
    <property type="project" value="UniProtKB-EC"/>
</dbReference>
<comment type="similarity">
    <text evidence="3">Belongs to the transketolase family.</text>
</comment>
<keyword evidence="6" id="KW-0460">Magnesium</keyword>
<comment type="cofactor">
    <cofactor evidence="1">
        <name>Mg(2+)</name>
        <dbReference type="ChEBI" id="CHEBI:18420"/>
    </cofactor>
</comment>
<dbReference type="InterPro" id="IPR005474">
    <property type="entry name" value="Transketolase_N"/>
</dbReference>
<dbReference type="CDD" id="cd07033">
    <property type="entry name" value="TPP_PYR_DXS_TK_like"/>
    <property type="match status" value="1"/>
</dbReference>
<dbReference type="PATRIC" id="fig|1316930.3.peg.209"/>
<evidence type="ECO:0000256" key="7">
    <source>
        <dbReference type="ARBA" id="ARBA00023052"/>
    </source>
</evidence>
<comment type="cofactor">
    <cofactor evidence="2">
        <name>thiamine diphosphate</name>
        <dbReference type="ChEBI" id="CHEBI:58937"/>
    </cofactor>
</comment>
<dbReference type="GO" id="GO:0005829">
    <property type="term" value="C:cytosol"/>
    <property type="evidence" value="ECO:0007669"/>
    <property type="project" value="TreeGrafter"/>
</dbReference>
<dbReference type="SMR" id="A0A059Y3N2"/>
<evidence type="ECO:0000256" key="8">
    <source>
        <dbReference type="ARBA" id="ARBA00049473"/>
    </source>
</evidence>
<comment type="catalytic activity">
    <reaction evidence="8">
        <text>D-sedoheptulose 7-phosphate + D-glyceraldehyde 3-phosphate = aldehydo-D-ribose 5-phosphate + D-xylulose 5-phosphate</text>
        <dbReference type="Rhea" id="RHEA:10508"/>
        <dbReference type="ChEBI" id="CHEBI:57483"/>
        <dbReference type="ChEBI" id="CHEBI:57737"/>
        <dbReference type="ChEBI" id="CHEBI:58273"/>
        <dbReference type="ChEBI" id="CHEBI:59776"/>
        <dbReference type="EC" id="2.2.1.1"/>
    </reaction>
</comment>
<organism evidence="10 11">
    <name type="scientific">Mycoplasmopsis bovis CQ-W70</name>
    <dbReference type="NCBI Taxonomy" id="1316930"/>
    <lineage>
        <taxon>Bacteria</taxon>
        <taxon>Bacillati</taxon>
        <taxon>Mycoplasmatota</taxon>
        <taxon>Mycoplasmoidales</taxon>
        <taxon>Metamycoplasmataceae</taxon>
        <taxon>Mycoplasmopsis</taxon>
    </lineage>
</organism>
<dbReference type="EMBL" id="CP005933">
    <property type="protein sequence ID" value="AIA33788.1"/>
    <property type="molecule type" value="Genomic_DNA"/>
</dbReference>
<evidence type="ECO:0000256" key="5">
    <source>
        <dbReference type="ARBA" id="ARBA00022723"/>
    </source>
</evidence>
<dbReference type="SMART" id="SM00861">
    <property type="entry name" value="Transket_pyr"/>
    <property type="match status" value="1"/>
</dbReference>
<dbReference type="PANTHER" id="PTHR43522">
    <property type="entry name" value="TRANSKETOLASE"/>
    <property type="match status" value="1"/>
</dbReference>
<dbReference type="Pfam" id="PF22613">
    <property type="entry name" value="Transketolase_C_1"/>
    <property type="match status" value="1"/>
</dbReference>
<evidence type="ECO:0000256" key="6">
    <source>
        <dbReference type="ARBA" id="ARBA00022842"/>
    </source>
</evidence>
<protein>
    <submittedName>
        <fullName evidence="10">Transketolase</fullName>
    </submittedName>
</protein>
<dbReference type="InterPro" id="IPR020826">
    <property type="entry name" value="Transketolase_BS"/>
</dbReference>
<evidence type="ECO:0000313" key="11">
    <source>
        <dbReference type="Proteomes" id="UP000027182"/>
    </source>
</evidence>
<sequence length="648" mass="72206">MNINQKVVASMQAIALDSINNAGGGHIGSAIDISPIMYAVVAKHMKISADHPKWISRDRLILSAGHASMSFYSMMHFLGLLSLDEMKNHKRKHSKTPSHPETDAFDFVDASTGPLGQGIAMGVGMAIAEKKMSLKINKGNTKVIDNYTYVIAGDGCLQEGITHEALQIASVMKLNKFILIHDYNKIQLDTKVSDVSNVDLLAYFKALNFNVIEINEASYDNIDKAITEAKKSDRPTYIMVHNIIAPFTPFENTTKGHHGILNSEQTIEFKKAIGLENKAPFEYDSDVYEYGRTIMANKAKSYEEWLVELDNHKKQFPWIHSLLLETINNETNYDFSNILVKQDDLAIRDYFKAFSEIVDFSYPFLIGGGADVGSSTKVRFADSILDYGQRIDYGVREFAMTAINNGINLYGGLKTADSTFLAFSDYAKGALRLGGIMKLPAVHLYSHDSYLVGDDGPTHQPIEQVTVLRSIPNLLVIRPCDKYELVMGLNYAYNNTSTQVAIIGTRQPIKTMHSSKFSEFMAASLVYENKEFDISILSSGSEVELAYKTAVELKNHGIIANVISVPVLQKLVDNDELAIKLKLDKKPMFAIEASNDPLWYKLSKYNKIDGHFASEYGFSDKGNVVYDSMGFNVNSIVDKVKQFLSKNA</sequence>
<dbReference type="RefSeq" id="WP_013954647.1">
    <property type="nucleotide sequence ID" value="NZ_CP005933.1"/>
</dbReference>
<dbReference type="SUPFAM" id="SSF52922">
    <property type="entry name" value="TK C-terminal domain-like"/>
    <property type="match status" value="1"/>
</dbReference>